<feature type="transmembrane region" description="Helical" evidence="8">
    <location>
        <begin position="179"/>
        <end position="202"/>
    </location>
</feature>
<evidence type="ECO:0000313" key="9">
    <source>
        <dbReference type="EMBL" id="MPW26652.1"/>
    </source>
</evidence>
<keyword evidence="10" id="KW-1185">Reference proteome</keyword>
<dbReference type="PANTHER" id="PTHR34975:SF2">
    <property type="entry name" value="SPORE GERMINATION PROTEIN A2"/>
    <property type="match status" value="1"/>
</dbReference>
<dbReference type="GO" id="GO:0016020">
    <property type="term" value="C:membrane"/>
    <property type="evidence" value="ECO:0007669"/>
    <property type="project" value="UniProtKB-SubCell"/>
</dbReference>
<reference evidence="9 10" key="1">
    <citation type="submission" date="2019-10" db="EMBL/GenBank/DDBJ databases">
        <title>Alkalibaculum tamaniensis sp.nov., a new alkaliphilic acetogen, isolated on methoxylated aromatics from a mud volcano.</title>
        <authorList>
            <person name="Khomyakova M.A."/>
            <person name="Merkel A.Y."/>
            <person name="Bonch-Osmolovskaya E.A."/>
            <person name="Slobodkin A.I."/>
        </authorList>
    </citation>
    <scope>NUCLEOTIDE SEQUENCE [LARGE SCALE GENOMIC DNA]</scope>
    <source>
        <strain evidence="9 10">M08DMB</strain>
    </source>
</reference>
<dbReference type="InterPro" id="IPR004761">
    <property type="entry name" value="Spore_GerAB"/>
</dbReference>
<name>A0A6A7KBA9_9FIRM</name>
<protein>
    <submittedName>
        <fullName evidence="9">GerAB/ArcD/ProY family transporter</fullName>
    </submittedName>
</protein>
<feature type="transmembrane region" description="Helical" evidence="8">
    <location>
        <begin position="37"/>
        <end position="58"/>
    </location>
</feature>
<feature type="transmembrane region" description="Helical" evidence="8">
    <location>
        <begin position="137"/>
        <end position="159"/>
    </location>
</feature>
<evidence type="ECO:0000256" key="1">
    <source>
        <dbReference type="ARBA" id="ARBA00004141"/>
    </source>
</evidence>
<dbReference type="AlphaFoldDB" id="A0A6A7KBA9"/>
<evidence type="ECO:0000256" key="3">
    <source>
        <dbReference type="ARBA" id="ARBA00022448"/>
    </source>
</evidence>
<comment type="subcellular location">
    <subcellularLocation>
        <location evidence="1">Membrane</location>
        <topology evidence="1">Multi-pass membrane protein</topology>
    </subcellularLocation>
</comment>
<feature type="transmembrane region" description="Helical" evidence="8">
    <location>
        <begin position="115"/>
        <end position="130"/>
    </location>
</feature>
<feature type="transmembrane region" description="Helical" evidence="8">
    <location>
        <begin position="78"/>
        <end position="95"/>
    </location>
</feature>
<evidence type="ECO:0000256" key="2">
    <source>
        <dbReference type="ARBA" id="ARBA00007998"/>
    </source>
</evidence>
<keyword evidence="3" id="KW-0813">Transport</keyword>
<dbReference type="Pfam" id="PF03845">
    <property type="entry name" value="Spore_permease"/>
    <property type="match status" value="1"/>
</dbReference>
<feature type="transmembrane region" description="Helical" evidence="8">
    <location>
        <begin position="267"/>
        <end position="292"/>
    </location>
</feature>
<dbReference type="RefSeq" id="WP_152805364.1">
    <property type="nucleotide sequence ID" value="NZ_WHNX01000023.1"/>
</dbReference>
<feature type="transmembrane region" description="Helical" evidence="8">
    <location>
        <begin position="7"/>
        <end position="25"/>
    </location>
</feature>
<evidence type="ECO:0000313" key="10">
    <source>
        <dbReference type="Proteomes" id="UP000440004"/>
    </source>
</evidence>
<keyword evidence="6 8" id="KW-1133">Transmembrane helix</keyword>
<evidence type="ECO:0000256" key="4">
    <source>
        <dbReference type="ARBA" id="ARBA00022544"/>
    </source>
</evidence>
<comment type="caution">
    <text evidence="9">The sequence shown here is derived from an EMBL/GenBank/DDBJ whole genome shotgun (WGS) entry which is preliminary data.</text>
</comment>
<gene>
    <name evidence="9" type="ORF">GC105_12720</name>
</gene>
<accession>A0A6A7KBA9</accession>
<keyword evidence="7 8" id="KW-0472">Membrane</keyword>
<evidence type="ECO:0000256" key="5">
    <source>
        <dbReference type="ARBA" id="ARBA00022692"/>
    </source>
</evidence>
<sequence>MDKISPGHLIFLILGVSIVSIKTYPRVFIANGLRDTWVAVIISSIIIFAFFIYIMIVWKNSDEKNMIKLYQGAVGEKFGNVLIGLFVLTLFITLIESASVEADSMNQVMLIEVPKWYYLLFFIVPAIFIVRKNLIAIVIITMIGITFIMIAGINLGILTTKYKDASMLFPVFENGITSGFILAILETLGLYGCISITLPYLSKIQDRRGTIIRNVIIGLIILIQMEIMSTTGILTTFTPFRAATLNYPKLLQTQLVSYYQYFDFGELYVMLQIVGGWLLKYLISFFAILIIFRNYNMSKKHIEYSVFIISSLVLVASYYASRNSLLLFDLLNIYQYICLFNFVLVPFMVFAIVDVKSRLNILPDKDDKTEQST</sequence>
<feature type="transmembrane region" description="Helical" evidence="8">
    <location>
        <begin position="333"/>
        <end position="353"/>
    </location>
</feature>
<dbReference type="GO" id="GO:0009847">
    <property type="term" value="P:spore germination"/>
    <property type="evidence" value="ECO:0007669"/>
    <property type="project" value="InterPro"/>
</dbReference>
<dbReference type="Proteomes" id="UP000440004">
    <property type="component" value="Unassembled WGS sequence"/>
</dbReference>
<comment type="similarity">
    <text evidence="2">Belongs to the amino acid-polyamine-organocation (APC) superfamily. Spore germination protein (SGP) (TC 2.A.3.9) family.</text>
</comment>
<organism evidence="9 10">
    <name type="scientific">Alkalibaculum sporogenes</name>
    <dbReference type="NCBI Taxonomy" id="2655001"/>
    <lineage>
        <taxon>Bacteria</taxon>
        <taxon>Bacillati</taxon>
        <taxon>Bacillota</taxon>
        <taxon>Clostridia</taxon>
        <taxon>Eubacteriales</taxon>
        <taxon>Eubacteriaceae</taxon>
        <taxon>Alkalibaculum</taxon>
    </lineage>
</organism>
<proteinExistence type="inferred from homology"/>
<keyword evidence="5 8" id="KW-0812">Transmembrane</keyword>
<keyword evidence="4" id="KW-0309">Germination</keyword>
<feature type="transmembrane region" description="Helical" evidence="8">
    <location>
        <begin position="214"/>
        <end position="237"/>
    </location>
</feature>
<evidence type="ECO:0000256" key="6">
    <source>
        <dbReference type="ARBA" id="ARBA00022989"/>
    </source>
</evidence>
<evidence type="ECO:0000256" key="7">
    <source>
        <dbReference type="ARBA" id="ARBA00023136"/>
    </source>
</evidence>
<dbReference type="EMBL" id="WHNX01000023">
    <property type="protein sequence ID" value="MPW26652.1"/>
    <property type="molecule type" value="Genomic_DNA"/>
</dbReference>
<feature type="transmembrane region" description="Helical" evidence="8">
    <location>
        <begin position="304"/>
        <end position="321"/>
    </location>
</feature>
<evidence type="ECO:0000256" key="8">
    <source>
        <dbReference type="SAM" id="Phobius"/>
    </source>
</evidence>
<dbReference type="NCBIfam" id="TIGR00912">
    <property type="entry name" value="2A0309"/>
    <property type="match status" value="1"/>
</dbReference>
<dbReference type="PANTHER" id="PTHR34975">
    <property type="entry name" value="SPORE GERMINATION PROTEIN A2"/>
    <property type="match status" value="1"/>
</dbReference>